<sequence length="435" mass="47891">MKAYHPMARVIYDVKNDSELEDRAVSAFLDDYCVASQNFSPIGSILQDFKSIIVSADPASDLAKATHLTALSSIGKKSSSSLLLDKAREQYAEFLESFQKRLAHGAINQTPELLLVIVLLGIFELISATEEHGSSHVTHSRGVYAILSTTDAPLFTPSGAGCFRKAFQSVLQAEESLSQPLTHPLQSLDIACFKSFTVLRTARSLLSAESVIVDELQIVLREAHDLNNELADWAKTHLCKWPYRSIGKLDPPAANLIKDIIWPFGRIDVYADIYVSTVWNMYRQVRLRVIDTIINCASKLGMKSSLHSLISTAHDLVDDIAASLCFHLCADAPGLVRNAETGAPLCLAPGKSLGGLLLIQPIFIVSCLSLTPRKQRLRMNEALSWIADQMGIGQARLLLKAPKDDPLEVFQGFMLIWVGMLYIRDPSNQSEAANL</sequence>
<gene>
    <name evidence="1" type="ORF">BT63DRAFT_428514</name>
</gene>
<dbReference type="OrthoDB" id="3525185at2759"/>
<accession>A0A6A6U1P5</accession>
<dbReference type="EMBL" id="MU004240">
    <property type="protein sequence ID" value="KAF2665556.1"/>
    <property type="molecule type" value="Genomic_DNA"/>
</dbReference>
<dbReference type="PANTHER" id="PTHR38791">
    <property type="entry name" value="ZN(II)2CYS6 TRANSCRIPTION FACTOR (EUROFUNG)-RELATED-RELATED"/>
    <property type="match status" value="1"/>
</dbReference>
<feature type="non-terminal residue" evidence="1">
    <location>
        <position position="435"/>
    </location>
</feature>
<protein>
    <recommendedName>
        <fullName evidence="3">C6 transcription factor</fullName>
    </recommendedName>
</protein>
<dbReference type="AlphaFoldDB" id="A0A6A6U1P5"/>
<organism evidence="1 2">
    <name type="scientific">Microthyrium microscopicum</name>
    <dbReference type="NCBI Taxonomy" id="703497"/>
    <lineage>
        <taxon>Eukaryota</taxon>
        <taxon>Fungi</taxon>
        <taxon>Dikarya</taxon>
        <taxon>Ascomycota</taxon>
        <taxon>Pezizomycotina</taxon>
        <taxon>Dothideomycetes</taxon>
        <taxon>Dothideomycetes incertae sedis</taxon>
        <taxon>Microthyriales</taxon>
        <taxon>Microthyriaceae</taxon>
        <taxon>Microthyrium</taxon>
    </lineage>
</organism>
<proteinExistence type="predicted"/>
<evidence type="ECO:0000313" key="2">
    <source>
        <dbReference type="Proteomes" id="UP000799302"/>
    </source>
</evidence>
<reference evidence="1" key="1">
    <citation type="journal article" date="2020" name="Stud. Mycol.">
        <title>101 Dothideomycetes genomes: a test case for predicting lifestyles and emergence of pathogens.</title>
        <authorList>
            <person name="Haridas S."/>
            <person name="Albert R."/>
            <person name="Binder M."/>
            <person name="Bloem J."/>
            <person name="Labutti K."/>
            <person name="Salamov A."/>
            <person name="Andreopoulos B."/>
            <person name="Baker S."/>
            <person name="Barry K."/>
            <person name="Bills G."/>
            <person name="Bluhm B."/>
            <person name="Cannon C."/>
            <person name="Castanera R."/>
            <person name="Culley D."/>
            <person name="Daum C."/>
            <person name="Ezra D."/>
            <person name="Gonzalez J."/>
            <person name="Henrissat B."/>
            <person name="Kuo A."/>
            <person name="Liang C."/>
            <person name="Lipzen A."/>
            <person name="Lutzoni F."/>
            <person name="Magnuson J."/>
            <person name="Mondo S."/>
            <person name="Nolan M."/>
            <person name="Ohm R."/>
            <person name="Pangilinan J."/>
            <person name="Park H.-J."/>
            <person name="Ramirez L."/>
            <person name="Alfaro M."/>
            <person name="Sun H."/>
            <person name="Tritt A."/>
            <person name="Yoshinaga Y."/>
            <person name="Zwiers L.-H."/>
            <person name="Turgeon B."/>
            <person name="Goodwin S."/>
            <person name="Spatafora J."/>
            <person name="Crous P."/>
            <person name="Grigoriev I."/>
        </authorList>
    </citation>
    <scope>NUCLEOTIDE SEQUENCE</scope>
    <source>
        <strain evidence="1">CBS 115976</strain>
    </source>
</reference>
<name>A0A6A6U1P5_9PEZI</name>
<dbReference type="InterPro" id="IPR053175">
    <property type="entry name" value="DHMBA_Reg_Transcription_Factor"/>
</dbReference>
<dbReference type="Proteomes" id="UP000799302">
    <property type="component" value="Unassembled WGS sequence"/>
</dbReference>
<dbReference type="PANTHER" id="PTHR38791:SF5">
    <property type="entry name" value="TRANSCRIPTION FACTOR DBAG-RELATED"/>
    <property type="match status" value="1"/>
</dbReference>
<keyword evidence="2" id="KW-1185">Reference proteome</keyword>
<evidence type="ECO:0000313" key="1">
    <source>
        <dbReference type="EMBL" id="KAF2665556.1"/>
    </source>
</evidence>
<evidence type="ECO:0008006" key="3">
    <source>
        <dbReference type="Google" id="ProtNLM"/>
    </source>
</evidence>